<keyword evidence="1" id="KW-0472">Membrane</keyword>
<feature type="transmembrane region" description="Helical" evidence="1">
    <location>
        <begin position="294"/>
        <end position="313"/>
    </location>
</feature>
<keyword evidence="1" id="KW-0812">Transmembrane</keyword>
<keyword evidence="3" id="KW-0675">Receptor</keyword>
<dbReference type="Proteomes" id="UP000747542">
    <property type="component" value="Unassembled WGS sequence"/>
</dbReference>
<name>A0A8J5JQQ4_HOMAM</name>
<dbReference type="EMBL" id="JAHLQT010027705">
    <property type="protein sequence ID" value="KAG7162375.1"/>
    <property type="molecule type" value="Genomic_DNA"/>
</dbReference>
<dbReference type="AlphaFoldDB" id="A0A8J5JQQ4"/>
<feature type="signal peptide" evidence="2">
    <location>
        <begin position="1"/>
        <end position="29"/>
    </location>
</feature>
<keyword evidence="2" id="KW-0732">Signal</keyword>
<accession>A0A8J5JQQ4</accession>
<comment type="caution">
    <text evidence="3">The sequence shown here is derived from an EMBL/GenBank/DDBJ whole genome shotgun (WGS) entry which is preliminary data.</text>
</comment>
<evidence type="ECO:0000313" key="4">
    <source>
        <dbReference type="Proteomes" id="UP000747542"/>
    </source>
</evidence>
<evidence type="ECO:0000256" key="1">
    <source>
        <dbReference type="SAM" id="Phobius"/>
    </source>
</evidence>
<gene>
    <name evidence="3" type="primary">Ir4-L8</name>
    <name evidence="3" type="ORF">Hamer_G007897</name>
</gene>
<evidence type="ECO:0000313" key="3">
    <source>
        <dbReference type="EMBL" id="KAG7162375.1"/>
    </source>
</evidence>
<evidence type="ECO:0000256" key="2">
    <source>
        <dbReference type="SAM" id="SignalP"/>
    </source>
</evidence>
<feature type="chain" id="PRO_5035161111" evidence="2">
    <location>
        <begin position="30"/>
        <end position="483"/>
    </location>
</feature>
<reference evidence="3" key="1">
    <citation type="journal article" date="2021" name="Sci. Adv.">
        <title>The American lobster genome reveals insights on longevity, neural, and immune adaptations.</title>
        <authorList>
            <person name="Polinski J.M."/>
            <person name="Zimin A.V."/>
            <person name="Clark K.F."/>
            <person name="Kohn A.B."/>
            <person name="Sadowski N."/>
            <person name="Timp W."/>
            <person name="Ptitsyn A."/>
            <person name="Khanna P."/>
            <person name="Romanova D.Y."/>
            <person name="Williams P."/>
            <person name="Greenwood S.J."/>
            <person name="Moroz L.L."/>
            <person name="Walt D.R."/>
            <person name="Bodnar A.G."/>
        </authorList>
    </citation>
    <scope>NUCLEOTIDE SEQUENCE</scope>
    <source>
        <strain evidence="3">GMGI-L3</strain>
    </source>
</reference>
<feature type="non-terminal residue" evidence="3">
    <location>
        <position position="1"/>
    </location>
</feature>
<keyword evidence="4" id="KW-1185">Reference proteome</keyword>
<proteinExistence type="predicted"/>
<protein>
    <submittedName>
        <fullName evidence="3">Putative olfactory ionotropic receptor IR4-like 8</fullName>
    </submittedName>
</protein>
<keyword evidence="1" id="KW-1133">Transmembrane helix</keyword>
<organism evidence="3 4">
    <name type="scientific">Homarus americanus</name>
    <name type="common">American lobster</name>
    <dbReference type="NCBI Taxonomy" id="6706"/>
    <lineage>
        <taxon>Eukaryota</taxon>
        <taxon>Metazoa</taxon>
        <taxon>Ecdysozoa</taxon>
        <taxon>Arthropoda</taxon>
        <taxon>Crustacea</taxon>
        <taxon>Multicrustacea</taxon>
        <taxon>Malacostraca</taxon>
        <taxon>Eumalacostraca</taxon>
        <taxon>Eucarida</taxon>
        <taxon>Decapoda</taxon>
        <taxon>Pleocyemata</taxon>
        <taxon>Astacidea</taxon>
        <taxon>Nephropoidea</taxon>
        <taxon>Nephropidae</taxon>
        <taxon>Homarus</taxon>
    </lineage>
</organism>
<sequence length="483" mass="53560">FFLQFDKVTIMARMLLLLMLLSVVSMGVSQLPLSGMETLSVAGKAVGDVLKQCHILTALSSSLTDGSIPTTTFSMKIAQARAPWGITARSNNESYNTNVTQAAISEVVKAPAAAVMELTVVVVSYDPAFLAAFAEWFLRAASSVVDEALVVTRLPLKGLNFLHATLSVTNSMLIIVEKPQNHQVVVYPTALQPPRWPTVESCSLDAPPRPLTSHLPLFPDKFSRLHTGPNFVAEEFEPHIALVKSQMEATCSIVHRTNGQLAGDTSQQDSGGSWEVEVCRDESLGLPYCPWHRWWVGILTAMLVVPAVVFFLWSITGLRNNDDTVSSSDMFFVTFKVLQQGCGILACSEKIADWNLKDALSIGRSTEFPSSIDIRQEWRPRLDSRGSIKAVTRQDCTPVDLENYMPNATFCAHPPTKITVNTSLTPQPLDVRSDPRRTRRQQPYIGARAPKMLDYFLPSECTITRRREMIFTLVSSITWQEKI</sequence>